<keyword evidence="2" id="KW-1185">Reference proteome</keyword>
<protein>
    <submittedName>
        <fullName evidence="1">Uncharacterized protein</fullName>
    </submittedName>
</protein>
<sequence>MKTDNRLKKAGALIVSSIGTNMSGASSSGYLYEAKDAAVRVSSQYVAGVSQARNEPTHLYIAETVCAEFLPSPVYRPIASQYRSPRSPRLHRLLWDSGPLIDIMADAGSVITDAAIKLPQELGRLESALDPAVIKEERSVKAPICGRCRQNVSCHLNHLTVWNSSGLRVGGA</sequence>
<accession>A0AAE1DL74</accession>
<gene>
    <name evidence="1" type="ORF">RRG08_049448</name>
</gene>
<dbReference type="AlphaFoldDB" id="A0AAE1DL74"/>
<comment type="caution">
    <text evidence="1">The sequence shown here is derived from an EMBL/GenBank/DDBJ whole genome shotgun (WGS) entry which is preliminary data.</text>
</comment>
<evidence type="ECO:0000313" key="2">
    <source>
        <dbReference type="Proteomes" id="UP001283361"/>
    </source>
</evidence>
<proteinExistence type="predicted"/>
<reference evidence="1" key="1">
    <citation type="journal article" date="2023" name="G3 (Bethesda)">
        <title>A reference genome for the long-term kleptoplast-retaining sea slug Elysia crispata morphotype clarki.</title>
        <authorList>
            <person name="Eastman K.E."/>
            <person name="Pendleton A.L."/>
            <person name="Shaikh M.A."/>
            <person name="Suttiyut T."/>
            <person name="Ogas R."/>
            <person name="Tomko P."/>
            <person name="Gavelis G."/>
            <person name="Widhalm J.R."/>
            <person name="Wisecaver J.H."/>
        </authorList>
    </citation>
    <scope>NUCLEOTIDE SEQUENCE</scope>
    <source>
        <strain evidence="1">ECLA1</strain>
    </source>
</reference>
<name>A0AAE1DL74_9GAST</name>
<dbReference type="EMBL" id="JAWDGP010003406">
    <property type="protein sequence ID" value="KAK3774512.1"/>
    <property type="molecule type" value="Genomic_DNA"/>
</dbReference>
<evidence type="ECO:0000313" key="1">
    <source>
        <dbReference type="EMBL" id="KAK3774512.1"/>
    </source>
</evidence>
<organism evidence="1 2">
    <name type="scientific">Elysia crispata</name>
    <name type="common">lettuce slug</name>
    <dbReference type="NCBI Taxonomy" id="231223"/>
    <lineage>
        <taxon>Eukaryota</taxon>
        <taxon>Metazoa</taxon>
        <taxon>Spiralia</taxon>
        <taxon>Lophotrochozoa</taxon>
        <taxon>Mollusca</taxon>
        <taxon>Gastropoda</taxon>
        <taxon>Heterobranchia</taxon>
        <taxon>Euthyneura</taxon>
        <taxon>Panpulmonata</taxon>
        <taxon>Sacoglossa</taxon>
        <taxon>Placobranchoidea</taxon>
        <taxon>Plakobranchidae</taxon>
        <taxon>Elysia</taxon>
    </lineage>
</organism>
<dbReference type="Proteomes" id="UP001283361">
    <property type="component" value="Unassembled WGS sequence"/>
</dbReference>